<accession>A0A9D4QN49</accession>
<sequence length="91" mass="10503">MSSAEHRRLPVICPWCSGRTRSFTRDSDLKVHVKKAHPENVLSKDRFSCSNGFYFAMFPLDYARIVDSVTPYDLNAAYDVRKAVRNWAEGF</sequence>
<evidence type="ECO:0000313" key="1">
    <source>
        <dbReference type="EMBL" id="KAH3837089.1"/>
    </source>
</evidence>
<proteinExistence type="predicted"/>
<keyword evidence="2" id="KW-1185">Reference proteome</keyword>
<protein>
    <recommendedName>
        <fullName evidence="3">C2H2-type domain-containing protein</fullName>
    </recommendedName>
</protein>
<name>A0A9D4QN49_DREPO</name>
<evidence type="ECO:0008006" key="3">
    <source>
        <dbReference type="Google" id="ProtNLM"/>
    </source>
</evidence>
<reference evidence="1" key="1">
    <citation type="journal article" date="2019" name="bioRxiv">
        <title>The Genome of the Zebra Mussel, Dreissena polymorpha: A Resource for Invasive Species Research.</title>
        <authorList>
            <person name="McCartney M.A."/>
            <person name="Auch B."/>
            <person name="Kono T."/>
            <person name="Mallez S."/>
            <person name="Zhang Y."/>
            <person name="Obille A."/>
            <person name="Becker A."/>
            <person name="Abrahante J.E."/>
            <person name="Garbe J."/>
            <person name="Badalamenti J.P."/>
            <person name="Herman A."/>
            <person name="Mangelson H."/>
            <person name="Liachko I."/>
            <person name="Sullivan S."/>
            <person name="Sone E.D."/>
            <person name="Koren S."/>
            <person name="Silverstein K.A.T."/>
            <person name="Beckman K.B."/>
            <person name="Gohl D.M."/>
        </authorList>
    </citation>
    <scope>NUCLEOTIDE SEQUENCE</scope>
    <source>
        <strain evidence="1">Duluth1</strain>
        <tissue evidence="1">Whole animal</tissue>
    </source>
</reference>
<dbReference type="Proteomes" id="UP000828390">
    <property type="component" value="Unassembled WGS sequence"/>
</dbReference>
<reference evidence="1" key="2">
    <citation type="submission" date="2020-11" db="EMBL/GenBank/DDBJ databases">
        <authorList>
            <person name="McCartney M.A."/>
            <person name="Auch B."/>
            <person name="Kono T."/>
            <person name="Mallez S."/>
            <person name="Becker A."/>
            <person name="Gohl D.M."/>
            <person name="Silverstein K.A.T."/>
            <person name="Koren S."/>
            <person name="Bechman K.B."/>
            <person name="Herman A."/>
            <person name="Abrahante J.E."/>
            <person name="Garbe J."/>
        </authorList>
    </citation>
    <scope>NUCLEOTIDE SEQUENCE</scope>
    <source>
        <strain evidence="1">Duluth1</strain>
        <tissue evidence="1">Whole animal</tissue>
    </source>
</reference>
<gene>
    <name evidence="1" type="ORF">DPMN_110467</name>
</gene>
<evidence type="ECO:0000313" key="2">
    <source>
        <dbReference type="Proteomes" id="UP000828390"/>
    </source>
</evidence>
<dbReference type="EMBL" id="JAIWYP010000004">
    <property type="protein sequence ID" value="KAH3837089.1"/>
    <property type="molecule type" value="Genomic_DNA"/>
</dbReference>
<organism evidence="1 2">
    <name type="scientific">Dreissena polymorpha</name>
    <name type="common">Zebra mussel</name>
    <name type="synonym">Mytilus polymorpha</name>
    <dbReference type="NCBI Taxonomy" id="45954"/>
    <lineage>
        <taxon>Eukaryota</taxon>
        <taxon>Metazoa</taxon>
        <taxon>Spiralia</taxon>
        <taxon>Lophotrochozoa</taxon>
        <taxon>Mollusca</taxon>
        <taxon>Bivalvia</taxon>
        <taxon>Autobranchia</taxon>
        <taxon>Heteroconchia</taxon>
        <taxon>Euheterodonta</taxon>
        <taxon>Imparidentia</taxon>
        <taxon>Neoheterodontei</taxon>
        <taxon>Myida</taxon>
        <taxon>Dreissenoidea</taxon>
        <taxon>Dreissenidae</taxon>
        <taxon>Dreissena</taxon>
    </lineage>
</organism>
<comment type="caution">
    <text evidence="1">The sequence shown here is derived from an EMBL/GenBank/DDBJ whole genome shotgun (WGS) entry which is preliminary data.</text>
</comment>
<dbReference type="AlphaFoldDB" id="A0A9D4QN49"/>